<reference evidence="2" key="2">
    <citation type="submission" date="2021-04" db="EMBL/GenBank/DDBJ databases">
        <authorList>
            <person name="Gilroy R."/>
        </authorList>
    </citation>
    <scope>NUCLEOTIDE SEQUENCE</scope>
    <source>
        <strain evidence="2">CHK118-2852</strain>
    </source>
</reference>
<dbReference type="AlphaFoldDB" id="A0A9D2GZU5"/>
<feature type="region of interest" description="Disordered" evidence="1">
    <location>
        <begin position="1"/>
        <end position="35"/>
    </location>
</feature>
<reference evidence="2" key="1">
    <citation type="journal article" date="2021" name="PeerJ">
        <title>Extensive microbial diversity within the chicken gut microbiome revealed by metagenomics and culture.</title>
        <authorList>
            <person name="Gilroy R."/>
            <person name="Ravi A."/>
            <person name="Getino M."/>
            <person name="Pursley I."/>
            <person name="Horton D.L."/>
            <person name="Alikhan N.F."/>
            <person name="Baker D."/>
            <person name="Gharbi K."/>
            <person name="Hall N."/>
            <person name="Watson M."/>
            <person name="Adriaenssens E.M."/>
            <person name="Foster-Nyarko E."/>
            <person name="Jarju S."/>
            <person name="Secka A."/>
            <person name="Antonio M."/>
            <person name="Oren A."/>
            <person name="Chaudhuri R.R."/>
            <person name="La Ragione R."/>
            <person name="Hildebrand F."/>
            <person name="Pallen M.J."/>
        </authorList>
    </citation>
    <scope>NUCLEOTIDE SEQUENCE</scope>
    <source>
        <strain evidence="2">CHK118-2852</strain>
    </source>
</reference>
<name>A0A9D2GZU5_9BACE</name>
<dbReference type="Proteomes" id="UP000824108">
    <property type="component" value="Unassembled WGS sequence"/>
</dbReference>
<accession>A0A9D2GZU5</accession>
<evidence type="ECO:0000256" key="1">
    <source>
        <dbReference type="SAM" id="MobiDB-lite"/>
    </source>
</evidence>
<evidence type="ECO:0000313" key="3">
    <source>
        <dbReference type="Proteomes" id="UP000824108"/>
    </source>
</evidence>
<comment type="caution">
    <text evidence="2">The sequence shown here is derived from an EMBL/GenBank/DDBJ whole genome shotgun (WGS) entry which is preliminary data.</text>
</comment>
<sequence>MQQKRRERNQRSLLFYTPPSSPRENNALPSPKHRFSPKKTLFFKQAHTSTIQPSHFQRYKKKTTNAKSLINLNLTNKTTQKEFLALGKKIKSGETSPA</sequence>
<gene>
    <name evidence="2" type="ORF">H9807_10090</name>
</gene>
<dbReference type="EMBL" id="DXAV01000083">
    <property type="protein sequence ID" value="HIZ92447.1"/>
    <property type="molecule type" value="Genomic_DNA"/>
</dbReference>
<organism evidence="2 3">
    <name type="scientific">Candidatus Bacteroides merdavium</name>
    <dbReference type="NCBI Taxonomy" id="2838472"/>
    <lineage>
        <taxon>Bacteria</taxon>
        <taxon>Pseudomonadati</taxon>
        <taxon>Bacteroidota</taxon>
        <taxon>Bacteroidia</taxon>
        <taxon>Bacteroidales</taxon>
        <taxon>Bacteroidaceae</taxon>
        <taxon>Bacteroides</taxon>
    </lineage>
</organism>
<proteinExistence type="predicted"/>
<protein>
    <submittedName>
        <fullName evidence="2">Uncharacterized protein</fullName>
    </submittedName>
</protein>
<evidence type="ECO:0000313" key="2">
    <source>
        <dbReference type="EMBL" id="HIZ92447.1"/>
    </source>
</evidence>